<dbReference type="RefSeq" id="WP_015540414.1">
    <property type="nucleotide sequence ID" value="NC_021021.1"/>
</dbReference>
<protein>
    <submittedName>
        <fullName evidence="2">Uncharacterized protein</fullName>
    </submittedName>
</protein>
<dbReference type="AlphaFoldDB" id="D6EBH4"/>
<accession>D6EBH4</accession>
<reference evidence="2 3" key="1">
    <citation type="submission" date="2010-03" db="EMBL/GenBank/DDBJ databases">
        <title>The genome sequence of Gordonibacter pamelaeae 7-10-1-bT.</title>
        <authorList>
            <consortium name="metaHIT consortium -- http://www.metahit.eu/"/>
            <person name="Pajon A."/>
            <person name="Turner K."/>
            <person name="Parkhill J."/>
            <person name="Timmis K."/>
            <person name="Oxley A."/>
            <person name="Wurdemann D."/>
        </authorList>
    </citation>
    <scope>NUCLEOTIDE SEQUENCE [LARGE SCALE GENOMIC DNA]</scope>
    <source>
        <strain evidence="3">7-10-1-b</strain>
    </source>
</reference>
<feature type="transmembrane region" description="Helical" evidence="1">
    <location>
        <begin position="21"/>
        <end position="40"/>
    </location>
</feature>
<dbReference type="EMBL" id="FP929047">
    <property type="protein sequence ID" value="CBL05071.1"/>
    <property type="molecule type" value="Genomic_DNA"/>
</dbReference>
<evidence type="ECO:0000313" key="3">
    <source>
        <dbReference type="Proteomes" id="UP000008805"/>
    </source>
</evidence>
<name>D6EBH4_9ACTN</name>
<organism evidence="2 3">
    <name type="scientific">Gordonibacter pamelaeae 7-10-1-b</name>
    <dbReference type="NCBI Taxonomy" id="657308"/>
    <lineage>
        <taxon>Bacteria</taxon>
        <taxon>Bacillati</taxon>
        <taxon>Actinomycetota</taxon>
        <taxon>Coriobacteriia</taxon>
        <taxon>Eggerthellales</taxon>
        <taxon>Eggerthellaceae</taxon>
        <taxon>Gordonibacter</taxon>
    </lineage>
</organism>
<dbReference type="Proteomes" id="UP000008805">
    <property type="component" value="Chromosome"/>
</dbReference>
<keyword evidence="1" id="KW-0812">Transmembrane</keyword>
<keyword evidence="1" id="KW-1133">Transmembrane helix</keyword>
<dbReference type="HOGENOM" id="CLU_3270725_0_0_11"/>
<proteinExistence type="predicted"/>
<dbReference type="KEGG" id="gpa:GPA_32800"/>
<sequence length="41" mass="4033">MIIGSKPARAGSGGAEIPKKLLSLLMAAVLALSLAPSAAWA</sequence>
<keyword evidence="3" id="KW-1185">Reference proteome</keyword>
<reference evidence="2 3" key="2">
    <citation type="submission" date="2010-03" db="EMBL/GenBank/DDBJ databases">
        <authorList>
            <person name="Pajon A."/>
        </authorList>
    </citation>
    <scope>NUCLEOTIDE SEQUENCE [LARGE SCALE GENOMIC DNA]</scope>
    <source>
        <strain evidence="3">7-10-1-b</strain>
    </source>
</reference>
<evidence type="ECO:0000313" key="2">
    <source>
        <dbReference type="EMBL" id="CBL05071.1"/>
    </source>
</evidence>
<keyword evidence="1" id="KW-0472">Membrane</keyword>
<evidence type="ECO:0000256" key="1">
    <source>
        <dbReference type="SAM" id="Phobius"/>
    </source>
</evidence>
<gene>
    <name evidence="2" type="ORF">GPA_32800</name>
</gene>